<dbReference type="InterPro" id="IPR035938">
    <property type="entry name" value="Hemerythrin-like_sf"/>
</dbReference>
<dbReference type="InterPro" id="IPR012827">
    <property type="entry name" value="Hemerythrin_metal-bd"/>
</dbReference>
<keyword evidence="2" id="KW-0479">Metal-binding</keyword>
<name>A0A084J8F8_9CLOT</name>
<dbReference type="RefSeq" id="WP_051824207.1">
    <property type="nucleotide sequence ID" value="NZ_JPMD01000039.1"/>
</dbReference>
<dbReference type="Proteomes" id="UP000028542">
    <property type="component" value="Unassembled WGS sequence"/>
</dbReference>
<proteinExistence type="inferred from homology"/>
<protein>
    <submittedName>
        <fullName evidence="5">Hemerythrin</fullName>
    </submittedName>
</protein>
<dbReference type="PANTHER" id="PTHR37164">
    <property type="entry name" value="BACTERIOHEMERYTHRIN"/>
    <property type="match status" value="1"/>
</dbReference>
<dbReference type="STRING" id="318464.IO99_16075"/>
<evidence type="ECO:0000256" key="3">
    <source>
        <dbReference type="ARBA" id="ARBA00023004"/>
    </source>
</evidence>
<feature type="domain" description="Hemerythrin-like" evidence="4">
    <location>
        <begin position="16"/>
        <end position="132"/>
    </location>
</feature>
<keyword evidence="3" id="KW-0408">Iron</keyword>
<evidence type="ECO:0000313" key="6">
    <source>
        <dbReference type="Proteomes" id="UP000028542"/>
    </source>
</evidence>
<dbReference type="Gene3D" id="1.20.120.50">
    <property type="entry name" value="Hemerythrin-like"/>
    <property type="match status" value="1"/>
</dbReference>
<dbReference type="Pfam" id="PF01814">
    <property type="entry name" value="Hemerythrin"/>
    <property type="match status" value="1"/>
</dbReference>
<dbReference type="InterPro" id="IPR012312">
    <property type="entry name" value="Hemerythrin-like"/>
</dbReference>
<comment type="similarity">
    <text evidence="1">Belongs to the hemerythrin family.</text>
</comment>
<accession>A0A084J8F8</accession>
<dbReference type="EMBL" id="JPMD01000039">
    <property type="protein sequence ID" value="KEZ85242.1"/>
    <property type="molecule type" value="Genomic_DNA"/>
</dbReference>
<evidence type="ECO:0000259" key="4">
    <source>
        <dbReference type="Pfam" id="PF01814"/>
    </source>
</evidence>
<dbReference type="SUPFAM" id="SSF47188">
    <property type="entry name" value="Hemerythrin-like"/>
    <property type="match status" value="1"/>
</dbReference>
<dbReference type="GO" id="GO:0046872">
    <property type="term" value="F:metal ion binding"/>
    <property type="evidence" value="ECO:0007669"/>
    <property type="project" value="UniProtKB-KW"/>
</dbReference>
<evidence type="ECO:0000256" key="2">
    <source>
        <dbReference type="ARBA" id="ARBA00022723"/>
    </source>
</evidence>
<dbReference type="NCBIfam" id="TIGR02481">
    <property type="entry name" value="hemeryth_dom"/>
    <property type="match status" value="1"/>
</dbReference>
<dbReference type="PANTHER" id="PTHR37164:SF1">
    <property type="entry name" value="BACTERIOHEMERYTHRIN"/>
    <property type="match status" value="1"/>
</dbReference>
<keyword evidence="6" id="KW-1185">Reference proteome</keyword>
<evidence type="ECO:0000256" key="1">
    <source>
        <dbReference type="ARBA" id="ARBA00010587"/>
    </source>
</evidence>
<dbReference type="AlphaFoldDB" id="A0A084J8F8"/>
<gene>
    <name evidence="5" type="ORF">IO99_16075</name>
</gene>
<evidence type="ECO:0000313" key="5">
    <source>
        <dbReference type="EMBL" id="KEZ85242.1"/>
    </source>
</evidence>
<comment type="caution">
    <text evidence="5">The sequence shown here is derived from an EMBL/GenBank/DDBJ whole genome shotgun (WGS) entry which is preliminary data.</text>
</comment>
<organism evidence="5 6">
    <name type="scientific">Clostridium sulfidigenes</name>
    <dbReference type="NCBI Taxonomy" id="318464"/>
    <lineage>
        <taxon>Bacteria</taxon>
        <taxon>Bacillati</taxon>
        <taxon>Bacillota</taxon>
        <taxon>Clostridia</taxon>
        <taxon>Eubacteriales</taxon>
        <taxon>Clostridiaceae</taxon>
        <taxon>Clostridium</taxon>
    </lineage>
</organism>
<sequence length="142" mass="17129">MFDFKFDWQDDLNTNIGRIDEQHKELFRIARNIEQLLITKCATVDTKILLDIICDLREYISYSFYEEEKIMKKANYSNYEEHIKSHEELKKVIMNIELSVLKKKPCEELKKIKDSVQDWIFQHMMIEDKAMAEEILKSPTYI</sequence>
<dbReference type="CDD" id="cd12107">
    <property type="entry name" value="Hemerythrin"/>
    <property type="match status" value="1"/>
</dbReference>
<dbReference type="InterPro" id="IPR050669">
    <property type="entry name" value="Hemerythrin"/>
</dbReference>
<dbReference type="eggNOG" id="COG2703">
    <property type="taxonomic scope" value="Bacteria"/>
</dbReference>
<reference evidence="5 6" key="1">
    <citation type="submission" date="2014-07" db="EMBL/GenBank/DDBJ databases">
        <title>Draft genome of Clostridium sulfidigenes 113A isolated from sediments associated with methane hydrate from Krishna Godavari basin.</title>
        <authorList>
            <person name="Honkalas V.S."/>
            <person name="Dabir A.P."/>
            <person name="Arora P."/>
            <person name="Dhakephalkar P.K."/>
        </authorList>
    </citation>
    <scope>NUCLEOTIDE SEQUENCE [LARGE SCALE GENOMIC DNA]</scope>
    <source>
        <strain evidence="5 6">113A</strain>
    </source>
</reference>